<keyword evidence="2" id="KW-1185">Reference proteome</keyword>
<dbReference type="Proteomes" id="UP000076502">
    <property type="component" value="Unassembled WGS sequence"/>
</dbReference>
<accession>A0A154NVP9</accession>
<evidence type="ECO:0000313" key="1">
    <source>
        <dbReference type="EMBL" id="KZC03765.1"/>
    </source>
</evidence>
<protein>
    <submittedName>
        <fullName evidence="1">Uncharacterized protein</fullName>
    </submittedName>
</protein>
<dbReference type="AlphaFoldDB" id="A0A154NVP9"/>
<name>A0A154NVP9_DUFNO</name>
<gene>
    <name evidence="1" type="ORF">WN55_04221</name>
</gene>
<evidence type="ECO:0000313" key="2">
    <source>
        <dbReference type="Proteomes" id="UP000076502"/>
    </source>
</evidence>
<proteinExistence type="predicted"/>
<organism evidence="1 2">
    <name type="scientific">Dufourea novaeangliae</name>
    <name type="common">Sweat bee</name>
    <dbReference type="NCBI Taxonomy" id="178035"/>
    <lineage>
        <taxon>Eukaryota</taxon>
        <taxon>Metazoa</taxon>
        <taxon>Ecdysozoa</taxon>
        <taxon>Arthropoda</taxon>
        <taxon>Hexapoda</taxon>
        <taxon>Insecta</taxon>
        <taxon>Pterygota</taxon>
        <taxon>Neoptera</taxon>
        <taxon>Endopterygota</taxon>
        <taxon>Hymenoptera</taxon>
        <taxon>Apocrita</taxon>
        <taxon>Aculeata</taxon>
        <taxon>Apoidea</taxon>
        <taxon>Anthophila</taxon>
        <taxon>Halictidae</taxon>
        <taxon>Rophitinae</taxon>
        <taxon>Dufourea</taxon>
    </lineage>
</organism>
<sequence>MGGGKNGTLLLRPGDGNACSRYRSRRVEHVYIVLPNYCKDLLLAYNSDSIRGILCAHLLPSIVTGCPTGN</sequence>
<dbReference type="EMBL" id="KQ434769">
    <property type="protein sequence ID" value="KZC03765.1"/>
    <property type="molecule type" value="Genomic_DNA"/>
</dbReference>
<reference evidence="1 2" key="1">
    <citation type="submission" date="2015-07" db="EMBL/GenBank/DDBJ databases">
        <title>The genome of Dufourea novaeangliae.</title>
        <authorList>
            <person name="Pan H."/>
            <person name="Kapheim K."/>
        </authorList>
    </citation>
    <scope>NUCLEOTIDE SEQUENCE [LARGE SCALE GENOMIC DNA]</scope>
    <source>
        <strain evidence="1">0120121106</strain>
        <tissue evidence="1">Whole body</tissue>
    </source>
</reference>